<evidence type="ECO:0000256" key="3">
    <source>
        <dbReference type="SAM" id="Phobius"/>
    </source>
</evidence>
<reference evidence="4 5" key="1">
    <citation type="submission" date="2015-09" db="EMBL/GenBank/DDBJ databases">
        <authorList>
            <consortium name="Pathogen Informatics"/>
        </authorList>
    </citation>
    <scope>NUCLEOTIDE SEQUENCE [LARGE SCALE GENOMIC DNA]</scope>
    <source>
        <strain evidence="4 5">2789STDY5834855</strain>
    </source>
</reference>
<dbReference type="Proteomes" id="UP000095558">
    <property type="component" value="Unassembled WGS sequence"/>
</dbReference>
<gene>
    <name evidence="4" type="ORF">ERS852470_00872</name>
</gene>
<feature type="transmembrane region" description="Helical" evidence="3">
    <location>
        <begin position="354"/>
        <end position="375"/>
    </location>
</feature>
<protein>
    <submittedName>
        <fullName evidence="4">Type IV pilus assembly protein PilM</fullName>
    </submittedName>
</protein>
<keyword evidence="3" id="KW-1133">Transmembrane helix</keyword>
<organism evidence="4 5">
    <name type="scientific">Clostridium disporicum</name>
    <dbReference type="NCBI Taxonomy" id="84024"/>
    <lineage>
        <taxon>Bacteria</taxon>
        <taxon>Bacillati</taxon>
        <taxon>Bacillota</taxon>
        <taxon>Clostridia</taxon>
        <taxon>Eubacteriales</taxon>
        <taxon>Clostridiaceae</taxon>
        <taxon>Clostridium</taxon>
    </lineage>
</organism>
<dbReference type="PANTHER" id="PTHR32432:SF3">
    <property type="entry name" value="ETHANOLAMINE UTILIZATION PROTEIN EUTJ"/>
    <property type="match status" value="1"/>
</dbReference>
<dbReference type="InterPro" id="IPR050696">
    <property type="entry name" value="FtsA/MreB"/>
</dbReference>
<feature type="compositionally biased region" description="Polar residues" evidence="2">
    <location>
        <begin position="540"/>
        <end position="560"/>
    </location>
</feature>
<dbReference type="InterPro" id="IPR007813">
    <property type="entry name" value="PilN"/>
</dbReference>
<accession>A0A174AB68</accession>
<dbReference type="EMBL" id="CYZV01000007">
    <property type="protein sequence ID" value="CUN85463.1"/>
    <property type="molecule type" value="Genomic_DNA"/>
</dbReference>
<name>A0A174AB68_9CLOT</name>
<dbReference type="InterPro" id="IPR005883">
    <property type="entry name" value="PilM"/>
</dbReference>
<evidence type="ECO:0000313" key="4">
    <source>
        <dbReference type="EMBL" id="CUN85463.1"/>
    </source>
</evidence>
<evidence type="ECO:0000256" key="2">
    <source>
        <dbReference type="SAM" id="MobiDB-lite"/>
    </source>
</evidence>
<feature type="region of interest" description="Disordered" evidence="2">
    <location>
        <begin position="539"/>
        <end position="560"/>
    </location>
</feature>
<dbReference type="PANTHER" id="PTHR32432">
    <property type="entry name" value="CELL DIVISION PROTEIN FTSA-RELATED"/>
    <property type="match status" value="1"/>
</dbReference>
<dbReference type="Pfam" id="PF11104">
    <property type="entry name" value="PilM_2"/>
    <property type="match status" value="1"/>
</dbReference>
<evidence type="ECO:0000313" key="5">
    <source>
        <dbReference type="Proteomes" id="UP000095558"/>
    </source>
</evidence>
<dbReference type="OrthoDB" id="1906326at2"/>
<dbReference type="Pfam" id="PF05137">
    <property type="entry name" value="PilN"/>
    <property type="match status" value="1"/>
</dbReference>
<proteinExistence type="predicted"/>
<keyword evidence="3" id="KW-0812">Transmembrane</keyword>
<dbReference type="RefSeq" id="WP_055275602.1">
    <property type="nucleotide sequence ID" value="NZ_CYZV01000007.1"/>
</dbReference>
<dbReference type="Gene3D" id="3.30.420.40">
    <property type="match status" value="2"/>
</dbReference>
<dbReference type="Gene3D" id="3.30.1490.300">
    <property type="match status" value="1"/>
</dbReference>
<sequence length="590" mass="66433">MSIVNNKKLSIQITDTSINILIGNKNKIYETHTIELENGDCKDGNVRDKDSIVKLLNDYLDVNGRDVKNVSFVLRGSDIITRYIEVPILKNDALIEAVNFEFKQFIPDIDDYYMNYEIVEKINTKEKKAYKILLVAATKEKINPIIEIAEEIGKELEVIDILSNSLARVLKSSDHIASEESTGIFYFGADSSTLGIIEGNVLKFERNLPFGIKNIFNEVYEEAAVTALDSKQVINVFENNEQLMMNFENLLASVNNTVRYYNSEKNNKPVTNFIIICADMIMTNMEKYLEKYFELPCILVKDPSDLGLKLKFKDNFPKYISSYGLLLRGNDNKLLNLSPKTIKKEKDKANIDKVLVRVPILILIAVIAIGIPFLVMNKIITKEIANIEADIARYNEIVVKNQQLQSEINKMEYLINRIKDIDNSTSNTSEIISKLNTYVPKEITFEGFSFTDSGLINISGKSSTYSAIPEFLANLEMSEEFCNAKISYINPIEETIEVSSLDEENGSISTRGTFMTIALTGSVNIWDEIIELASDDANDKTNVTQDNSDKTNNGSEGTNSEINKNTIIKYSFLITIEGVSKDGSKAKATE</sequence>
<evidence type="ECO:0000256" key="1">
    <source>
        <dbReference type="SAM" id="Coils"/>
    </source>
</evidence>
<keyword evidence="1" id="KW-0175">Coiled coil</keyword>
<keyword evidence="3" id="KW-0472">Membrane</keyword>
<dbReference type="AlphaFoldDB" id="A0A174AB68"/>
<feature type="coiled-coil region" evidence="1">
    <location>
        <begin position="377"/>
        <end position="421"/>
    </location>
</feature>